<reference evidence="2" key="1">
    <citation type="submission" date="2023-04" db="EMBL/GenBank/DDBJ databases">
        <authorList>
            <consortium name="ELIXIR-Norway"/>
        </authorList>
    </citation>
    <scope>NUCLEOTIDE SEQUENCE [LARGE SCALE GENOMIC DNA]</scope>
</reference>
<dbReference type="Proteomes" id="UP001176941">
    <property type="component" value="Chromosome 7"/>
</dbReference>
<sequence length="109" mass="12185">MGENSPLTLFYFRQCVPPRQGQKQGAPSPPLLHRKEREGLSPDWPGWVLLDEFAPKAIALLTKKKKKKNSVSSQCKFSNPASSSLYPASYISHQALADFEFFKVFSVVG</sequence>
<protein>
    <submittedName>
        <fullName evidence="2">Uncharacterized protein</fullName>
    </submittedName>
</protein>
<accession>A0ABN8ZYQ9</accession>
<evidence type="ECO:0000256" key="1">
    <source>
        <dbReference type="SAM" id="MobiDB-lite"/>
    </source>
</evidence>
<evidence type="ECO:0000313" key="2">
    <source>
        <dbReference type="EMBL" id="CAI9178146.1"/>
    </source>
</evidence>
<feature type="region of interest" description="Disordered" evidence="1">
    <location>
        <begin position="18"/>
        <end position="37"/>
    </location>
</feature>
<gene>
    <name evidence="2" type="ORF">MRATA1EN1_LOCUS27108</name>
</gene>
<organism evidence="2 3">
    <name type="scientific">Rangifer tarandus platyrhynchus</name>
    <name type="common">Svalbard reindeer</name>
    <dbReference type="NCBI Taxonomy" id="3082113"/>
    <lineage>
        <taxon>Eukaryota</taxon>
        <taxon>Metazoa</taxon>
        <taxon>Chordata</taxon>
        <taxon>Craniata</taxon>
        <taxon>Vertebrata</taxon>
        <taxon>Euteleostomi</taxon>
        <taxon>Mammalia</taxon>
        <taxon>Eutheria</taxon>
        <taxon>Laurasiatheria</taxon>
        <taxon>Artiodactyla</taxon>
        <taxon>Ruminantia</taxon>
        <taxon>Pecora</taxon>
        <taxon>Cervidae</taxon>
        <taxon>Odocoileinae</taxon>
        <taxon>Rangifer</taxon>
    </lineage>
</organism>
<proteinExistence type="predicted"/>
<dbReference type="EMBL" id="OX459943">
    <property type="protein sequence ID" value="CAI9178146.1"/>
    <property type="molecule type" value="Genomic_DNA"/>
</dbReference>
<name>A0ABN8ZYQ9_RANTA</name>
<evidence type="ECO:0000313" key="3">
    <source>
        <dbReference type="Proteomes" id="UP001176941"/>
    </source>
</evidence>
<keyword evidence="3" id="KW-1185">Reference proteome</keyword>